<dbReference type="EMBL" id="KZ293417">
    <property type="protein sequence ID" value="PBK75402.1"/>
    <property type="molecule type" value="Genomic_DNA"/>
</dbReference>
<keyword evidence="2" id="KW-1185">Reference proteome</keyword>
<proteinExistence type="predicted"/>
<protein>
    <submittedName>
        <fullName evidence="1">Uncharacterized protein</fullName>
    </submittedName>
</protein>
<organism evidence="1 2">
    <name type="scientific">Armillaria solidipes</name>
    <dbReference type="NCBI Taxonomy" id="1076256"/>
    <lineage>
        <taxon>Eukaryota</taxon>
        <taxon>Fungi</taxon>
        <taxon>Dikarya</taxon>
        <taxon>Basidiomycota</taxon>
        <taxon>Agaricomycotina</taxon>
        <taxon>Agaricomycetes</taxon>
        <taxon>Agaricomycetidae</taxon>
        <taxon>Agaricales</taxon>
        <taxon>Marasmiineae</taxon>
        <taxon>Physalacriaceae</taxon>
        <taxon>Armillaria</taxon>
    </lineage>
</organism>
<dbReference type="AlphaFoldDB" id="A0A2H3C831"/>
<gene>
    <name evidence="1" type="ORF">ARMSODRAFT_970065</name>
</gene>
<sequence>MHSVQLASPIPDFKITLLAYKIHWEDRQLVALTDNLIWKKSIETALTWLHDMQTEILEAHDAIYSAAGVCKEWSEAEGMIQQFKRVIDYVEDIKCHILKRNLKMAWEEQSLTYQQHL</sequence>
<evidence type="ECO:0000313" key="1">
    <source>
        <dbReference type="EMBL" id="PBK75402.1"/>
    </source>
</evidence>
<accession>A0A2H3C831</accession>
<evidence type="ECO:0000313" key="2">
    <source>
        <dbReference type="Proteomes" id="UP000218334"/>
    </source>
</evidence>
<name>A0A2H3C831_9AGAR</name>
<reference evidence="2" key="1">
    <citation type="journal article" date="2017" name="Nat. Ecol. Evol.">
        <title>Genome expansion and lineage-specific genetic innovations in the forest pathogenic fungi Armillaria.</title>
        <authorList>
            <person name="Sipos G."/>
            <person name="Prasanna A.N."/>
            <person name="Walter M.C."/>
            <person name="O'Connor E."/>
            <person name="Balint B."/>
            <person name="Krizsan K."/>
            <person name="Kiss B."/>
            <person name="Hess J."/>
            <person name="Varga T."/>
            <person name="Slot J."/>
            <person name="Riley R."/>
            <person name="Boka B."/>
            <person name="Rigling D."/>
            <person name="Barry K."/>
            <person name="Lee J."/>
            <person name="Mihaltcheva S."/>
            <person name="LaButti K."/>
            <person name="Lipzen A."/>
            <person name="Waldron R."/>
            <person name="Moloney N.M."/>
            <person name="Sperisen C."/>
            <person name="Kredics L."/>
            <person name="Vagvoelgyi C."/>
            <person name="Patrignani A."/>
            <person name="Fitzpatrick D."/>
            <person name="Nagy I."/>
            <person name="Doyle S."/>
            <person name="Anderson J.B."/>
            <person name="Grigoriev I.V."/>
            <person name="Gueldener U."/>
            <person name="Muensterkoetter M."/>
            <person name="Nagy L.G."/>
        </authorList>
    </citation>
    <scope>NUCLEOTIDE SEQUENCE [LARGE SCALE GENOMIC DNA]</scope>
    <source>
        <strain evidence="2">28-4</strain>
    </source>
</reference>
<dbReference type="Proteomes" id="UP000218334">
    <property type="component" value="Unassembled WGS sequence"/>
</dbReference>